<dbReference type="CDD" id="cd14014">
    <property type="entry name" value="STKc_PknB_like"/>
    <property type="match status" value="1"/>
</dbReference>
<dbReference type="SUPFAM" id="SSF48452">
    <property type="entry name" value="TPR-like"/>
    <property type="match status" value="1"/>
</dbReference>
<keyword evidence="1 9" id="KW-0808">Transferase</keyword>
<keyword evidence="7" id="KW-0812">Transmembrane</keyword>
<dbReference type="PANTHER" id="PTHR43289:SF6">
    <property type="entry name" value="SERINE_THREONINE-PROTEIN KINASE NEKL-3"/>
    <property type="match status" value="1"/>
</dbReference>
<feature type="compositionally biased region" description="Low complexity" evidence="6">
    <location>
        <begin position="14"/>
        <end position="41"/>
    </location>
</feature>
<reference evidence="9 10" key="1">
    <citation type="submission" date="2019-02" db="EMBL/GenBank/DDBJ databases">
        <title>Deep-cultivation of Planctomycetes and their phenomic and genomic characterization uncovers novel biology.</title>
        <authorList>
            <person name="Wiegand S."/>
            <person name="Jogler M."/>
            <person name="Boedeker C."/>
            <person name="Pinto D."/>
            <person name="Vollmers J."/>
            <person name="Rivas-Marin E."/>
            <person name="Kohn T."/>
            <person name="Peeters S.H."/>
            <person name="Heuer A."/>
            <person name="Rast P."/>
            <person name="Oberbeckmann S."/>
            <person name="Bunk B."/>
            <person name="Jeske O."/>
            <person name="Meyerdierks A."/>
            <person name="Storesund J.E."/>
            <person name="Kallscheuer N."/>
            <person name="Luecker S."/>
            <person name="Lage O.M."/>
            <person name="Pohl T."/>
            <person name="Merkel B.J."/>
            <person name="Hornburger P."/>
            <person name="Mueller R.-W."/>
            <person name="Bruemmer F."/>
            <person name="Labrenz M."/>
            <person name="Spormann A.M."/>
            <person name="Op den Camp H."/>
            <person name="Overmann J."/>
            <person name="Amann R."/>
            <person name="Jetten M.S.M."/>
            <person name="Mascher T."/>
            <person name="Medema M.H."/>
            <person name="Devos D.P."/>
            <person name="Kaster A.-K."/>
            <person name="Ovreas L."/>
            <person name="Rohde M."/>
            <person name="Galperin M.Y."/>
            <person name="Jogler C."/>
        </authorList>
    </citation>
    <scope>NUCLEOTIDE SEQUENCE [LARGE SCALE GENOMIC DNA]</scope>
    <source>
        <strain evidence="9 10">ETA_A1</strain>
    </source>
</reference>
<keyword evidence="3 9" id="KW-0418">Kinase</keyword>
<dbReference type="EMBL" id="CP036273">
    <property type="protein sequence ID" value="QDU18205.1"/>
    <property type="molecule type" value="Genomic_DNA"/>
</dbReference>
<dbReference type="Gene3D" id="1.10.510.10">
    <property type="entry name" value="Transferase(Phosphotransferase) domain 1"/>
    <property type="match status" value="1"/>
</dbReference>
<evidence type="ECO:0000256" key="7">
    <source>
        <dbReference type="SAM" id="Phobius"/>
    </source>
</evidence>
<sequence>MAAPDPLATRDPDPGATAAPDDPLATHTPDAAATGTPAPAGGYVLGDEIARGGIGVVYRAADTGLGREVAVKVLQDRFGAASGTARRFADEARITGRLSHPGIPPVHAFGTLPDGRPFLAMKLIKGDTLAELLARRPDPAAERGRFVAAFEQVCQAVGYAHSQGVIHRDLKPANVMVGAFGEVQVMDWGLARDGTDEGRMTNDEAPTRESSFVVRHSSLTQAGAVMGTPAFMPPEQARGDTDRIDARSDVFGLGAVLAVVLTGQPPFAGPTAETTWAAATRGEVADCFARLDRCGAEPELIGLCRRCLSPDPAGRPADGGEVARAVAGLRQAADDRARRAELERTRAEVRAAEERKRRRARRLLVAAGLAIVAGLAAVAWRAERAETARAAELQARRLTTERDVLAALNEAEALRAEGARQADDPARWALTLTAARSAHKRAAALLAAGDPTDELTAAVAAAAAGLDADDRDRALLAELDRIADENDIRFIMPVTITDRVSVRYAAAFRAAGIDPGAAEPGGVAAWLKGHRFRDRLTAAVRAWRSAAPLVEPGSPPPAGGAAPPRLRDRLRAVLLLATDDPFTREWWAAAERPDEPKLRALLTRPEVARMSARELGVLAEGLADGSGGTILAVQAELARVAYERAPGEFWAHMRLGFRSSEPDDPEIIRHFTAAVAARPRSVAARLALGMALKEARPDSPDGGRLVRSAVELDPASPWPHILIGTSGAFAADYDETVAALRRAVQLDADLAFFMITVLYSEMVAGSRGVKALTPVELARACDELIAARPDHPGGYDFRAKVRVAAGDNRGALADLRASAARPKSGYAGRSLSQFQHVQLEQLAGWEAKLPAVLRGELRPATPAEWFQLARYCATFEHRYALAVRFATEAGAERPTVDVVQAAGWAVQAGFGLGADGPGLSVEERARLRRQALDVLRTARTKGGPIATLIGPVARTTRTLAPTRDPVALAALPADEREGWVRFWAELAASPPPPPPAPPPREVKR</sequence>
<dbReference type="PROSITE" id="PS00108">
    <property type="entry name" value="PROTEIN_KINASE_ST"/>
    <property type="match status" value="1"/>
</dbReference>
<keyword evidence="4" id="KW-0067">ATP-binding</keyword>
<feature type="transmembrane region" description="Helical" evidence="7">
    <location>
        <begin position="363"/>
        <end position="380"/>
    </location>
</feature>
<dbReference type="GO" id="GO:0005524">
    <property type="term" value="F:ATP binding"/>
    <property type="evidence" value="ECO:0007669"/>
    <property type="project" value="UniProtKB-KW"/>
</dbReference>
<name>A0A517XL25_9BACT</name>
<organism evidence="9 10">
    <name type="scientific">Urbifossiella limnaea</name>
    <dbReference type="NCBI Taxonomy" id="2528023"/>
    <lineage>
        <taxon>Bacteria</taxon>
        <taxon>Pseudomonadati</taxon>
        <taxon>Planctomycetota</taxon>
        <taxon>Planctomycetia</taxon>
        <taxon>Gemmatales</taxon>
        <taxon>Gemmataceae</taxon>
        <taxon>Urbifossiella</taxon>
    </lineage>
</organism>
<dbReference type="PROSITE" id="PS50011">
    <property type="entry name" value="PROTEIN_KINASE_DOM"/>
    <property type="match status" value="1"/>
</dbReference>
<dbReference type="Gene3D" id="3.30.200.20">
    <property type="entry name" value="Phosphorylase Kinase, domain 1"/>
    <property type="match status" value="1"/>
</dbReference>
<dbReference type="Proteomes" id="UP000319576">
    <property type="component" value="Chromosome"/>
</dbReference>
<keyword evidence="7" id="KW-1133">Transmembrane helix</keyword>
<keyword evidence="5" id="KW-0175">Coiled coil</keyword>
<dbReference type="PANTHER" id="PTHR43289">
    <property type="entry name" value="MITOGEN-ACTIVATED PROTEIN KINASE KINASE KINASE 20-RELATED"/>
    <property type="match status" value="1"/>
</dbReference>
<dbReference type="AlphaFoldDB" id="A0A517XL25"/>
<feature type="region of interest" description="Disordered" evidence="6">
    <location>
        <begin position="1"/>
        <end position="41"/>
    </location>
</feature>
<proteinExistence type="predicted"/>
<feature type="coiled-coil region" evidence="5">
    <location>
        <begin position="330"/>
        <end position="362"/>
    </location>
</feature>
<protein>
    <submittedName>
        <fullName evidence="9">Serine/threonine-protein kinase PknB</fullName>
        <ecNumber evidence="9">2.7.11.1</ecNumber>
    </submittedName>
</protein>
<feature type="domain" description="Protein kinase" evidence="8">
    <location>
        <begin position="43"/>
        <end position="327"/>
    </location>
</feature>
<evidence type="ECO:0000256" key="4">
    <source>
        <dbReference type="ARBA" id="ARBA00022840"/>
    </source>
</evidence>
<dbReference type="InterPro" id="IPR011009">
    <property type="entry name" value="Kinase-like_dom_sf"/>
</dbReference>
<gene>
    <name evidence="9" type="primary">pknB_2</name>
    <name evidence="9" type="ORF">ETAA1_00880</name>
</gene>
<dbReference type="KEGG" id="uli:ETAA1_00880"/>
<evidence type="ECO:0000256" key="1">
    <source>
        <dbReference type="ARBA" id="ARBA00022679"/>
    </source>
</evidence>
<dbReference type="GO" id="GO:0004674">
    <property type="term" value="F:protein serine/threonine kinase activity"/>
    <property type="evidence" value="ECO:0007669"/>
    <property type="project" value="UniProtKB-EC"/>
</dbReference>
<dbReference type="EC" id="2.7.11.1" evidence="9"/>
<keyword evidence="10" id="KW-1185">Reference proteome</keyword>
<evidence type="ECO:0000256" key="3">
    <source>
        <dbReference type="ARBA" id="ARBA00022777"/>
    </source>
</evidence>
<evidence type="ECO:0000259" key="8">
    <source>
        <dbReference type="PROSITE" id="PS50011"/>
    </source>
</evidence>
<evidence type="ECO:0000313" key="10">
    <source>
        <dbReference type="Proteomes" id="UP000319576"/>
    </source>
</evidence>
<accession>A0A517XL25</accession>
<dbReference type="InterPro" id="IPR011990">
    <property type="entry name" value="TPR-like_helical_dom_sf"/>
</dbReference>
<evidence type="ECO:0000313" key="9">
    <source>
        <dbReference type="EMBL" id="QDU18205.1"/>
    </source>
</evidence>
<dbReference type="Gene3D" id="1.25.40.10">
    <property type="entry name" value="Tetratricopeptide repeat domain"/>
    <property type="match status" value="1"/>
</dbReference>
<dbReference type="Pfam" id="PF00069">
    <property type="entry name" value="Pkinase"/>
    <property type="match status" value="1"/>
</dbReference>
<keyword evidence="2" id="KW-0547">Nucleotide-binding</keyword>
<dbReference type="SUPFAM" id="SSF56112">
    <property type="entry name" value="Protein kinase-like (PK-like)"/>
    <property type="match status" value="1"/>
</dbReference>
<evidence type="ECO:0000256" key="2">
    <source>
        <dbReference type="ARBA" id="ARBA00022741"/>
    </source>
</evidence>
<dbReference type="InterPro" id="IPR008271">
    <property type="entry name" value="Ser/Thr_kinase_AS"/>
</dbReference>
<dbReference type="SMART" id="SM00220">
    <property type="entry name" value="S_TKc"/>
    <property type="match status" value="1"/>
</dbReference>
<dbReference type="OrthoDB" id="283352at2"/>
<evidence type="ECO:0000256" key="6">
    <source>
        <dbReference type="SAM" id="MobiDB-lite"/>
    </source>
</evidence>
<keyword evidence="7" id="KW-0472">Membrane</keyword>
<dbReference type="RefSeq" id="WP_145233323.1">
    <property type="nucleotide sequence ID" value="NZ_CP036273.1"/>
</dbReference>
<dbReference type="InterPro" id="IPR000719">
    <property type="entry name" value="Prot_kinase_dom"/>
</dbReference>
<evidence type="ECO:0000256" key="5">
    <source>
        <dbReference type="SAM" id="Coils"/>
    </source>
</evidence>